<evidence type="ECO:0000256" key="1">
    <source>
        <dbReference type="SAM" id="Phobius"/>
    </source>
</evidence>
<name>A0A317SEM9_9PEZI</name>
<evidence type="ECO:0000313" key="2">
    <source>
        <dbReference type="EMBL" id="PWW72873.1"/>
    </source>
</evidence>
<protein>
    <submittedName>
        <fullName evidence="2">Uncharacterized protein</fullName>
    </submittedName>
</protein>
<dbReference type="Proteomes" id="UP000246991">
    <property type="component" value="Unassembled WGS sequence"/>
</dbReference>
<gene>
    <name evidence="2" type="ORF">C7212DRAFT_347344</name>
</gene>
<keyword evidence="1" id="KW-0812">Transmembrane</keyword>
<accession>A0A317SEM9</accession>
<keyword evidence="3" id="KW-1185">Reference proteome</keyword>
<proteinExistence type="predicted"/>
<reference evidence="2 3" key="1">
    <citation type="submission" date="2018-03" db="EMBL/GenBank/DDBJ databases">
        <title>Genomes of Pezizomycetes fungi and the evolution of truffles.</title>
        <authorList>
            <person name="Murat C."/>
            <person name="Payen T."/>
            <person name="Noel B."/>
            <person name="Kuo A."/>
            <person name="Martin F.M."/>
        </authorList>
    </citation>
    <scope>NUCLEOTIDE SEQUENCE [LARGE SCALE GENOMIC DNA]</scope>
    <source>
        <strain evidence="2">091103-1</strain>
    </source>
</reference>
<sequence length="159" mass="17746">MWFDGIKVNIQPPTAGAHLPMVDSGSMQVVVALTLFIWLEAAISHIVGMKLPIQKHLFDLAIGTSSALALFSQGRSVDEYLQQFIWHATKAFRRRPYPTCLLILCHVVDCIYSFAADGQYSADSIEESLKEAFCAEQDLLVWNGHWTAGTMYIGSIMYS</sequence>
<keyword evidence="1" id="KW-1133">Transmembrane helix</keyword>
<dbReference type="OrthoDB" id="194358at2759"/>
<keyword evidence="1" id="KW-0472">Membrane</keyword>
<feature type="transmembrane region" description="Helical" evidence="1">
    <location>
        <begin position="29"/>
        <end position="48"/>
    </location>
</feature>
<comment type="caution">
    <text evidence="2">The sequence shown here is derived from an EMBL/GenBank/DDBJ whole genome shotgun (WGS) entry which is preliminary data.</text>
</comment>
<organism evidence="2 3">
    <name type="scientific">Tuber magnatum</name>
    <name type="common">white Piedmont truffle</name>
    <dbReference type="NCBI Taxonomy" id="42249"/>
    <lineage>
        <taxon>Eukaryota</taxon>
        <taxon>Fungi</taxon>
        <taxon>Dikarya</taxon>
        <taxon>Ascomycota</taxon>
        <taxon>Pezizomycotina</taxon>
        <taxon>Pezizomycetes</taxon>
        <taxon>Pezizales</taxon>
        <taxon>Tuberaceae</taxon>
        <taxon>Tuber</taxon>
    </lineage>
</organism>
<evidence type="ECO:0000313" key="3">
    <source>
        <dbReference type="Proteomes" id="UP000246991"/>
    </source>
</evidence>
<dbReference type="EMBL" id="PYWC01000092">
    <property type="protein sequence ID" value="PWW72873.1"/>
    <property type="molecule type" value="Genomic_DNA"/>
</dbReference>
<dbReference type="AlphaFoldDB" id="A0A317SEM9"/>